<evidence type="ECO:0000313" key="2">
    <source>
        <dbReference type="Proteomes" id="UP000186216"/>
    </source>
</evidence>
<dbReference type="AlphaFoldDB" id="A0AA45W5V8"/>
<gene>
    <name evidence="1" type="ORF">SAMN05421772_11072</name>
</gene>
<sequence>MKASQVETVMFCWRVITTIDGSRMIAKKMMTRIRR</sequence>
<proteinExistence type="predicted"/>
<dbReference type="Proteomes" id="UP000186216">
    <property type="component" value="Unassembled WGS sequence"/>
</dbReference>
<protein>
    <submittedName>
        <fullName evidence="1">Uncharacterized protein</fullName>
    </submittedName>
</protein>
<comment type="caution">
    <text evidence="1">The sequence shown here is derived from an EMBL/GenBank/DDBJ whole genome shotgun (WGS) entry which is preliminary data.</text>
</comment>
<evidence type="ECO:0000313" key="1">
    <source>
        <dbReference type="EMBL" id="SIS96328.1"/>
    </source>
</evidence>
<accession>A0AA45W5V8</accession>
<name>A0AA45W5V8_9RHOB</name>
<reference evidence="1 2" key="1">
    <citation type="submission" date="2017-01" db="EMBL/GenBank/DDBJ databases">
        <authorList>
            <person name="Varghese N."/>
            <person name="Submissions S."/>
        </authorList>
    </citation>
    <scope>NUCLEOTIDE SEQUENCE [LARGE SCALE GENOMIC DNA]</scope>
    <source>
        <strain evidence="1 2">DSM 18447</strain>
    </source>
</reference>
<dbReference type="EMBL" id="FTOU01000010">
    <property type="protein sequence ID" value="SIS96328.1"/>
    <property type="molecule type" value="Genomic_DNA"/>
</dbReference>
<organism evidence="1 2">
    <name type="scientific">Paracoccus saliphilus</name>
    <dbReference type="NCBI Taxonomy" id="405559"/>
    <lineage>
        <taxon>Bacteria</taxon>
        <taxon>Pseudomonadati</taxon>
        <taxon>Pseudomonadota</taxon>
        <taxon>Alphaproteobacteria</taxon>
        <taxon>Rhodobacterales</taxon>
        <taxon>Paracoccaceae</taxon>
        <taxon>Paracoccus</taxon>
    </lineage>
</organism>